<dbReference type="EMBL" id="BARV01041409">
    <property type="protein sequence ID" value="GAI50491.1"/>
    <property type="molecule type" value="Genomic_DNA"/>
</dbReference>
<evidence type="ECO:0000313" key="1">
    <source>
        <dbReference type="EMBL" id="GAI50491.1"/>
    </source>
</evidence>
<organism evidence="1">
    <name type="scientific">marine sediment metagenome</name>
    <dbReference type="NCBI Taxonomy" id="412755"/>
    <lineage>
        <taxon>unclassified sequences</taxon>
        <taxon>metagenomes</taxon>
        <taxon>ecological metagenomes</taxon>
    </lineage>
</organism>
<name>X1Q6X0_9ZZZZ</name>
<protein>
    <submittedName>
        <fullName evidence="1">Uncharacterized protein</fullName>
    </submittedName>
</protein>
<accession>X1Q6X0</accession>
<sequence>KSKRTLRYDIATSNYPILTTGIKQDGRCLYQEDLVDLTARTDILIRHIDGALIIKASDSSRIMGVTPKTVINDIKSQKVSGWCSGGHYWVDMQNALAQADVRKPSGSAQLRLDTRRLFQAIRDQVASGRPLNSLPFQVVE</sequence>
<feature type="non-terminal residue" evidence="1">
    <location>
        <position position="1"/>
    </location>
</feature>
<reference evidence="1" key="1">
    <citation type="journal article" date="2014" name="Front. Microbiol.">
        <title>High frequency of phylogenetically diverse reductive dehalogenase-homologous genes in deep subseafloor sedimentary metagenomes.</title>
        <authorList>
            <person name="Kawai M."/>
            <person name="Futagami T."/>
            <person name="Toyoda A."/>
            <person name="Takaki Y."/>
            <person name="Nishi S."/>
            <person name="Hori S."/>
            <person name="Arai W."/>
            <person name="Tsubouchi T."/>
            <person name="Morono Y."/>
            <person name="Uchiyama I."/>
            <person name="Ito T."/>
            <person name="Fujiyama A."/>
            <person name="Inagaki F."/>
            <person name="Takami H."/>
        </authorList>
    </citation>
    <scope>NUCLEOTIDE SEQUENCE</scope>
    <source>
        <strain evidence="1">Expedition CK06-06</strain>
    </source>
</reference>
<proteinExistence type="predicted"/>
<gene>
    <name evidence="1" type="ORF">S06H3_62699</name>
</gene>
<dbReference type="AlphaFoldDB" id="X1Q6X0"/>
<comment type="caution">
    <text evidence="1">The sequence shown here is derived from an EMBL/GenBank/DDBJ whole genome shotgun (WGS) entry which is preliminary data.</text>
</comment>